<evidence type="ECO:0000313" key="2">
    <source>
        <dbReference type="EMBL" id="KAB6696960.1"/>
    </source>
</evidence>
<dbReference type="EMBL" id="WDAG01000002">
    <property type="protein sequence ID" value="KAB6663189.1"/>
    <property type="molecule type" value="Genomic_DNA"/>
</dbReference>
<organism evidence="1 6">
    <name type="scientific">Phocaeicola vulgatus</name>
    <name type="common">Bacteroides vulgatus</name>
    <dbReference type="NCBI Taxonomy" id="821"/>
    <lineage>
        <taxon>Bacteria</taxon>
        <taxon>Pseudomonadati</taxon>
        <taxon>Bacteroidota</taxon>
        <taxon>Bacteroidia</taxon>
        <taxon>Bacteroidales</taxon>
        <taxon>Bacteroidaceae</taxon>
        <taxon>Phocaeicola</taxon>
    </lineage>
</organism>
<dbReference type="EMBL" id="WCZY01000001">
    <property type="protein sequence ID" value="KAB6696960.1"/>
    <property type="molecule type" value="Genomic_DNA"/>
</dbReference>
<accession>A0A6I1BS16</accession>
<evidence type="ECO:0000313" key="3">
    <source>
        <dbReference type="EMBL" id="KAB6704175.1"/>
    </source>
</evidence>
<evidence type="ECO:0000313" key="1">
    <source>
        <dbReference type="EMBL" id="KAB6663189.1"/>
    </source>
</evidence>
<name>A0A6I1BS16_PHOVU</name>
<dbReference type="Proteomes" id="UP000470777">
    <property type="component" value="Unassembled WGS sequence"/>
</dbReference>
<dbReference type="AlphaFoldDB" id="A0A6I1BS16"/>
<comment type="caution">
    <text evidence="1">The sequence shown here is derived from an EMBL/GenBank/DDBJ whole genome shotgun (WGS) entry which is preliminary data.</text>
</comment>
<dbReference type="Proteomes" id="UP000470952">
    <property type="component" value="Unassembled WGS sequence"/>
</dbReference>
<reference evidence="4 5" key="1">
    <citation type="journal article" date="2019" name="Nat. Med.">
        <title>A library of human gut bacterial isolates paired with longitudinal multiomics data enables mechanistic microbiome research.</title>
        <authorList>
            <person name="Poyet M."/>
            <person name="Groussin M."/>
            <person name="Gibbons S.M."/>
            <person name="Avila-Pacheco J."/>
            <person name="Jiang X."/>
            <person name="Kearney S.M."/>
            <person name="Perrotta A.R."/>
            <person name="Berdy B."/>
            <person name="Zhao S."/>
            <person name="Lieberman T.D."/>
            <person name="Swanson P.K."/>
            <person name="Smith M."/>
            <person name="Roesemann S."/>
            <person name="Alexander J.E."/>
            <person name="Rich S.A."/>
            <person name="Livny J."/>
            <person name="Vlamakis H."/>
            <person name="Clish C."/>
            <person name="Bullock K."/>
            <person name="Deik A."/>
            <person name="Scott J."/>
            <person name="Pierce K.A."/>
            <person name="Xavier R.J."/>
            <person name="Alm E.J."/>
        </authorList>
    </citation>
    <scope>NUCLEOTIDE SEQUENCE [LARGE SCALE GENOMIC DNA]</scope>
    <source>
        <strain evidence="3 4">BIOML-A82</strain>
        <strain evidence="2 5">BIOML-A85</strain>
        <strain evidence="1 6">BIOML-A93</strain>
    </source>
</reference>
<dbReference type="Proteomes" id="UP000437380">
    <property type="component" value="Unassembled WGS sequence"/>
</dbReference>
<proteinExistence type="predicted"/>
<dbReference type="EMBL" id="WCZV01000001">
    <property type="protein sequence ID" value="KAB6704175.1"/>
    <property type="molecule type" value="Genomic_DNA"/>
</dbReference>
<protein>
    <submittedName>
        <fullName evidence="1">Uncharacterized protein</fullName>
    </submittedName>
</protein>
<evidence type="ECO:0000313" key="6">
    <source>
        <dbReference type="Proteomes" id="UP000470952"/>
    </source>
</evidence>
<gene>
    <name evidence="3" type="ORF">GAY17_01175</name>
    <name evidence="1" type="ORF">GAZ76_02035</name>
    <name evidence="2" type="ORF">GAZ92_01175</name>
</gene>
<evidence type="ECO:0000313" key="5">
    <source>
        <dbReference type="Proteomes" id="UP000470777"/>
    </source>
</evidence>
<sequence>MNVSDFLDEVSTNILQFFYGNVIDYIYRERFRKVGAEIKTEINSSESNGIVALEILPYDRLDRIIVSGMDCDFKIPIPNSYKWDLKKNRFFTDRQEGSGSMRNGILFKKLKEFISVNYNGKLQDNINNYIKIHVENTAKKFRDSLMKGEAKSNNTILGVNSIIPNNGNIEINMFTTDYFTYNCIVSLYQSLYAIDKIPFKVSSVEDIGRISPFVCCLAVGGFLNINIDGTSGTLISKRSTTVLNPDRWHASFDETFDIRDTGIEQGACPSIEICLQRGLFEELHLIYDPPKYKIRNVILFLIQTEGRLESEIFLSMDYGLNTIKEIDALIYNVNCASDAENENSKMLLIPTEDIVPFYEKKIQESEVVSPIAYELAKAYAKLDSKLSFFNKLRLWKG</sequence>
<evidence type="ECO:0000313" key="4">
    <source>
        <dbReference type="Proteomes" id="UP000437380"/>
    </source>
</evidence>
<dbReference type="RefSeq" id="WP_130085009.1">
    <property type="nucleotide sequence ID" value="NZ_RCXY01000002.1"/>
</dbReference>